<keyword evidence="3" id="KW-1185">Reference proteome</keyword>
<reference evidence="2 3" key="1">
    <citation type="journal article" date="2019" name="Commun. Biol.">
        <title>The bagworm genome reveals a unique fibroin gene that provides high tensile strength.</title>
        <authorList>
            <person name="Kono N."/>
            <person name="Nakamura H."/>
            <person name="Ohtoshi R."/>
            <person name="Tomita M."/>
            <person name="Numata K."/>
            <person name="Arakawa K."/>
        </authorList>
    </citation>
    <scope>NUCLEOTIDE SEQUENCE [LARGE SCALE GENOMIC DNA]</scope>
</reference>
<feature type="region of interest" description="Disordered" evidence="1">
    <location>
        <begin position="207"/>
        <end position="270"/>
    </location>
</feature>
<name>A0A4C1X7B8_EUMVA</name>
<organism evidence="2 3">
    <name type="scientific">Eumeta variegata</name>
    <name type="common">Bagworm moth</name>
    <name type="synonym">Eumeta japonica</name>
    <dbReference type="NCBI Taxonomy" id="151549"/>
    <lineage>
        <taxon>Eukaryota</taxon>
        <taxon>Metazoa</taxon>
        <taxon>Ecdysozoa</taxon>
        <taxon>Arthropoda</taxon>
        <taxon>Hexapoda</taxon>
        <taxon>Insecta</taxon>
        <taxon>Pterygota</taxon>
        <taxon>Neoptera</taxon>
        <taxon>Endopterygota</taxon>
        <taxon>Lepidoptera</taxon>
        <taxon>Glossata</taxon>
        <taxon>Ditrysia</taxon>
        <taxon>Tineoidea</taxon>
        <taxon>Psychidae</taxon>
        <taxon>Oiketicinae</taxon>
        <taxon>Eumeta</taxon>
    </lineage>
</organism>
<feature type="compositionally biased region" description="Basic residues" evidence="1">
    <location>
        <begin position="243"/>
        <end position="262"/>
    </location>
</feature>
<dbReference type="EMBL" id="BGZK01000730">
    <property type="protein sequence ID" value="GBP58244.1"/>
    <property type="molecule type" value="Genomic_DNA"/>
</dbReference>
<evidence type="ECO:0000313" key="3">
    <source>
        <dbReference type="Proteomes" id="UP000299102"/>
    </source>
</evidence>
<dbReference type="AlphaFoldDB" id="A0A4C1X7B8"/>
<proteinExistence type="predicted"/>
<dbReference type="Proteomes" id="UP000299102">
    <property type="component" value="Unassembled WGS sequence"/>
</dbReference>
<gene>
    <name evidence="2" type="ORF">EVAR_40750_1</name>
</gene>
<evidence type="ECO:0000313" key="2">
    <source>
        <dbReference type="EMBL" id="GBP58244.1"/>
    </source>
</evidence>
<dbReference type="OrthoDB" id="414546at2759"/>
<protein>
    <submittedName>
        <fullName evidence="2">Uncharacterized protein</fullName>
    </submittedName>
</protein>
<accession>A0A4C1X7B8</accession>
<sequence>MPSKTNGLDSFRCLVTSNAEMIPKESPIGHVTRRRHLYVLSDRVEAVTAFQLTALPTYYFFRGTFSLDFSPTIRTHGRVGGTMNTALLRDLSWIQHLDRKTYLFCASGLPKAIQVLSGLTALTLPLFITTEQSHTNHGEDHSIRIHQFFYRGANEHASSQKPTAHFRHAALESGDGKRSKLASVMEVEHATTEANVADVDKPVVEEGAGDTAMAAPEKLKKKKKYSRSNSKDGIAVGPLPKYRSWKNSRRPRNGHGRGLPKKGNKDFEAQTSKVGLALLSLVP</sequence>
<evidence type="ECO:0000256" key="1">
    <source>
        <dbReference type="SAM" id="MobiDB-lite"/>
    </source>
</evidence>
<comment type="caution">
    <text evidence="2">The sequence shown here is derived from an EMBL/GenBank/DDBJ whole genome shotgun (WGS) entry which is preliminary data.</text>
</comment>